<gene>
    <name evidence="1" type="ORF">GFC30_2026</name>
</gene>
<dbReference type="AlphaFoldDB" id="A0A161HYT1"/>
<evidence type="ECO:0000313" key="2">
    <source>
        <dbReference type="Proteomes" id="UP000076865"/>
    </source>
</evidence>
<dbReference type="KEGG" id="aamy:GFC30_2026"/>
<dbReference type="RefSeq" id="WP_066324919.1">
    <property type="nucleotide sequence ID" value="NZ_CP015438.1"/>
</dbReference>
<dbReference type="EMBL" id="CP015438">
    <property type="protein sequence ID" value="ANB61530.1"/>
    <property type="molecule type" value="Genomic_DNA"/>
</dbReference>
<organism evidence="1 2">
    <name type="scientific">Anoxybacteroides amylolyticum</name>
    <dbReference type="NCBI Taxonomy" id="294699"/>
    <lineage>
        <taxon>Bacteria</taxon>
        <taxon>Bacillati</taxon>
        <taxon>Bacillota</taxon>
        <taxon>Bacilli</taxon>
        <taxon>Bacillales</taxon>
        <taxon>Anoxybacillaceae</taxon>
        <taxon>Anoxybacteroides</taxon>
    </lineage>
</organism>
<dbReference type="PATRIC" id="fig|294699.3.peg.2084"/>
<evidence type="ECO:0000313" key="1">
    <source>
        <dbReference type="EMBL" id="ANB61530.1"/>
    </source>
</evidence>
<proteinExistence type="predicted"/>
<sequence length="195" mass="23165">MRLPSLYGFYKYYFNYPLEGKKNYALAIREVEKQISDAFDLRDESYIIDYEHQSYPRQLTISFLKKLYQLMNDYYEQPIFELDYHKNSIHLPKELLTSRIQLDIDFGYFYDRNAKKIILLEYGKLNEVSRWIPVFKTLVTSFELTATLPPNLETIVFWDLSKGLIHEEDYTSATTAPMEQILKIARKIVNEGGVK</sequence>
<reference evidence="1 2" key="1">
    <citation type="journal article" date="2006" name="Syst. Appl. Microbiol.">
        <title>Anoxybacillus amylolyticus sp. nov., a thermophilic amylase producing bacterium isolated from Mount Rittmann (Antarctica).</title>
        <authorList>
            <person name="Poli A."/>
            <person name="Esposito E."/>
            <person name="Lama L."/>
            <person name="Orlando P."/>
            <person name="Nicolaus G."/>
            <person name="de Appolonia F."/>
            <person name="Gambacorta A."/>
            <person name="Nicolaus B."/>
        </authorList>
    </citation>
    <scope>NUCLEOTIDE SEQUENCE [LARGE SCALE GENOMIC DNA]</scope>
    <source>
        <strain evidence="1 2">DSM 15939</strain>
    </source>
</reference>
<dbReference type="OrthoDB" id="1901985at2"/>
<protein>
    <submittedName>
        <fullName evidence="1">Uncharacterized protein</fullName>
    </submittedName>
</protein>
<dbReference type="Proteomes" id="UP000076865">
    <property type="component" value="Chromosome"/>
</dbReference>
<name>A0A161HYT1_9BACL</name>
<accession>A0A161HYT1</accession>
<keyword evidence="2" id="KW-1185">Reference proteome</keyword>